<keyword evidence="1" id="KW-0472">Membrane</keyword>
<dbReference type="AlphaFoldDB" id="A0A1H7M2H9"/>
<reference evidence="4" key="1">
    <citation type="submission" date="2016-10" db="EMBL/GenBank/DDBJ databases">
        <authorList>
            <person name="Varghese N."/>
            <person name="Submissions S."/>
        </authorList>
    </citation>
    <scope>NUCLEOTIDE SEQUENCE [LARGE SCALE GENOMIC DNA]</scope>
    <source>
        <strain evidence="4">DSM 44675</strain>
    </source>
</reference>
<organism evidence="3 4">
    <name type="scientific">Rhodococcus maanshanensis</name>
    <dbReference type="NCBI Taxonomy" id="183556"/>
    <lineage>
        <taxon>Bacteria</taxon>
        <taxon>Bacillati</taxon>
        <taxon>Actinomycetota</taxon>
        <taxon>Actinomycetes</taxon>
        <taxon>Mycobacteriales</taxon>
        <taxon>Nocardiaceae</taxon>
        <taxon>Rhodococcus</taxon>
    </lineage>
</organism>
<keyword evidence="1" id="KW-1133">Transmembrane helix</keyword>
<feature type="transmembrane region" description="Helical" evidence="1">
    <location>
        <begin position="60"/>
        <end position="87"/>
    </location>
</feature>
<accession>A0A1H7M2H9</accession>
<feature type="transmembrane region" description="Helical" evidence="1">
    <location>
        <begin position="192"/>
        <end position="213"/>
    </location>
</feature>
<proteinExistence type="predicted"/>
<evidence type="ECO:0000313" key="4">
    <source>
        <dbReference type="Proteomes" id="UP000198677"/>
    </source>
</evidence>
<sequence length="293" mass="29572">MSGTPLLAVAFALIGALLFACGSVAQQSAAAGVAEDEALLAELVRSKRWWAGLLGDGGGYVFQAIALGVGSVLVVQPLIVASLLFALPLSARFSGARMTARTWAMALALAGALVVFLIVGNPTEGHNSAAIADWLIPLAGVLGLVAAAVATAMTRIGPGPRALLLGFASGALYGVAVALTKSVIDLLHLGPAAVLGNWTTWALVAAGLTGFYLQQRAFHAGPLSASLPAITIAEPLVAAFLGFAVLGERLRVQGPGIALIAVAVLVMVVTTVGLSRSQADVTTHAQSSQPVLS</sequence>
<keyword evidence="1" id="KW-0812">Transmembrane</keyword>
<feature type="transmembrane region" description="Helical" evidence="1">
    <location>
        <begin position="99"/>
        <end position="119"/>
    </location>
</feature>
<evidence type="ECO:0000256" key="2">
    <source>
        <dbReference type="SAM" id="SignalP"/>
    </source>
</evidence>
<dbReference type="InterPro" id="IPR037185">
    <property type="entry name" value="EmrE-like"/>
</dbReference>
<dbReference type="Proteomes" id="UP000198677">
    <property type="component" value="Unassembled WGS sequence"/>
</dbReference>
<dbReference type="RefSeq" id="WP_072749726.1">
    <property type="nucleotide sequence ID" value="NZ_FOAW01000005.1"/>
</dbReference>
<name>A0A1H7M2H9_9NOCA</name>
<feature type="signal peptide" evidence="2">
    <location>
        <begin position="1"/>
        <end position="25"/>
    </location>
</feature>
<feature type="transmembrane region" description="Helical" evidence="1">
    <location>
        <begin position="252"/>
        <end position="274"/>
    </location>
</feature>
<evidence type="ECO:0000313" key="3">
    <source>
        <dbReference type="EMBL" id="SEL05404.1"/>
    </source>
</evidence>
<evidence type="ECO:0000256" key="1">
    <source>
        <dbReference type="SAM" id="Phobius"/>
    </source>
</evidence>
<evidence type="ECO:0008006" key="5">
    <source>
        <dbReference type="Google" id="ProtNLM"/>
    </source>
</evidence>
<keyword evidence="2" id="KW-0732">Signal</keyword>
<feature type="transmembrane region" description="Helical" evidence="1">
    <location>
        <begin position="162"/>
        <end position="180"/>
    </location>
</feature>
<protein>
    <recommendedName>
        <fullName evidence="5">Magnesium transporter NIPA</fullName>
    </recommendedName>
</protein>
<dbReference type="NCBIfam" id="NF038012">
    <property type="entry name" value="DMT_1"/>
    <property type="match status" value="1"/>
</dbReference>
<dbReference type="OrthoDB" id="4382070at2"/>
<keyword evidence="4" id="KW-1185">Reference proteome</keyword>
<dbReference type="EMBL" id="FOAW01000005">
    <property type="protein sequence ID" value="SEL05404.1"/>
    <property type="molecule type" value="Genomic_DNA"/>
</dbReference>
<feature type="transmembrane region" description="Helical" evidence="1">
    <location>
        <begin position="225"/>
        <end position="246"/>
    </location>
</feature>
<dbReference type="PANTHER" id="PTHR40761:SF1">
    <property type="entry name" value="CONSERVED INTEGRAL MEMBRANE ALANINE VALINE AND LEUCINE RICH PROTEIN-RELATED"/>
    <property type="match status" value="1"/>
</dbReference>
<feature type="chain" id="PRO_5039010413" description="Magnesium transporter NIPA" evidence="2">
    <location>
        <begin position="26"/>
        <end position="293"/>
    </location>
</feature>
<feature type="transmembrane region" description="Helical" evidence="1">
    <location>
        <begin position="131"/>
        <end position="150"/>
    </location>
</feature>
<dbReference type="SUPFAM" id="SSF103481">
    <property type="entry name" value="Multidrug resistance efflux transporter EmrE"/>
    <property type="match status" value="1"/>
</dbReference>
<gene>
    <name evidence="3" type="ORF">SAMN05444583_105222</name>
</gene>
<dbReference type="PANTHER" id="PTHR40761">
    <property type="entry name" value="CONSERVED INTEGRAL MEMBRANE ALANINE VALINE AND LEUCINE RICH PROTEIN-RELATED"/>
    <property type="match status" value="1"/>
</dbReference>